<reference evidence="8 9" key="1">
    <citation type="submission" date="2024-05" db="EMBL/GenBank/DDBJ databases">
        <title>Genome sequencing and assembly of Indian major carp, Cirrhinus mrigala (Hamilton, 1822).</title>
        <authorList>
            <person name="Mohindra V."/>
            <person name="Chowdhury L.M."/>
            <person name="Lal K."/>
            <person name="Jena J.K."/>
        </authorList>
    </citation>
    <scope>NUCLEOTIDE SEQUENCE [LARGE SCALE GENOMIC DNA]</scope>
    <source>
        <strain evidence="8">CM1030</strain>
        <tissue evidence="8">Blood</tissue>
    </source>
</reference>
<dbReference type="PRINTS" id="PR00193">
    <property type="entry name" value="MYOSINHEAVY"/>
</dbReference>
<evidence type="ECO:0000256" key="6">
    <source>
        <dbReference type="PROSITE-ProRule" id="PRU00782"/>
    </source>
</evidence>
<evidence type="ECO:0000313" key="8">
    <source>
        <dbReference type="EMBL" id="KAL0197390.1"/>
    </source>
</evidence>
<comment type="caution">
    <text evidence="6">Lacks conserved residue(s) required for the propagation of feature annotation.</text>
</comment>
<organism evidence="8 9">
    <name type="scientific">Cirrhinus mrigala</name>
    <name type="common">Mrigala</name>
    <dbReference type="NCBI Taxonomy" id="683832"/>
    <lineage>
        <taxon>Eukaryota</taxon>
        <taxon>Metazoa</taxon>
        <taxon>Chordata</taxon>
        <taxon>Craniata</taxon>
        <taxon>Vertebrata</taxon>
        <taxon>Euteleostomi</taxon>
        <taxon>Actinopterygii</taxon>
        <taxon>Neopterygii</taxon>
        <taxon>Teleostei</taxon>
        <taxon>Ostariophysi</taxon>
        <taxon>Cypriniformes</taxon>
        <taxon>Cyprinidae</taxon>
        <taxon>Labeoninae</taxon>
        <taxon>Labeonini</taxon>
        <taxon>Cirrhinus</taxon>
    </lineage>
</organism>
<sequence length="157" mass="18404">AMYDRLFRWILARVNKALDKTKRQGASFLGILDIAGFEIFEDNSFEQLCINYTNEKLQQLFNHTMFILEQEEYKKEGIEWSFIDFGLDLQPCIELIERPNNPPGILALLDEECWFPKATDVSFVEKLTNTHSSHCKFSKPKNLKEKTFFTVQHYAGK</sequence>
<dbReference type="InterPro" id="IPR001609">
    <property type="entry name" value="Myosin_head_motor_dom-like"/>
</dbReference>
<dbReference type="Proteomes" id="UP001529510">
    <property type="component" value="Unassembled WGS sequence"/>
</dbReference>
<dbReference type="SMART" id="SM00242">
    <property type="entry name" value="MYSc"/>
    <property type="match status" value="1"/>
</dbReference>
<dbReference type="GO" id="GO:0005524">
    <property type="term" value="F:ATP binding"/>
    <property type="evidence" value="ECO:0007669"/>
    <property type="project" value="UniProtKB-KW"/>
</dbReference>
<proteinExistence type="inferred from homology"/>
<dbReference type="Gene3D" id="1.20.120.720">
    <property type="entry name" value="Myosin VI head, motor domain, U50 subdomain"/>
    <property type="match status" value="1"/>
</dbReference>
<protein>
    <recommendedName>
        <fullName evidence="7">Myosin motor domain-containing protein</fullName>
    </recommendedName>
</protein>
<feature type="domain" description="Myosin motor" evidence="7">
    <location>
        <begin position="1"/>
        <end position="157"/>
    </location>
</feature>
<evidence type="ECO:0000256" key="3">
    <source>
        <dbReference type="ARBA" id="ARBA00022840"/>
    </source>
</evidence>
<comment type="similarity">
    <text evidence="1 6">Belongs to the TRAFAC class myosin-kinesin ATPase superfamily. Myosin family.</text>
</comment>
<feature type="non-terminal residue" evidence="8">
    <location>
        <position position="157"/>
    </location>
</feature>
<evidence type="ECO:0000259" key="7">
    <source>
        <dbReference type="PROSITE" id="PS51456"/>
    </source>
</evidence>
<dbReference type="InterPro" id="IPR027417">
    <property type="entry name" value="P-loop_NTPase"/>
</dbReference>
<evidence type="ECO:0000256" key="2">
    <source>
        <dbReference type="ARBA" id="ARBA00022741"/>
    </source>
</evidence>
<accession>A0ABD0RIU0</accession>
<feature type="non-terminal residue" evidence="8">
    <location>
        <position position="1"/>
    </location>
</feature>
<evidence type="ECO:0000313" key="9">
    <source>
        <dbReference type="Proteomes" id="UP001529510"/>
    </source>
</evidence>
<dbReference type="PANTHER" id="PTHR13140">
    <property type="entry name" value="MYOSIN"/>
    <property type="match status" value="1"/>
</dbReference>
<dbReference type="GO" id="GO:0003779">
    <property type="term" value="F:actin binding"/>
    <property type="evidence" value="ECO:0007669"/>
    <property type="project" value="UniProtKB-KW"/>
</dbReference>
<dbReference type="PANTHER" id="PTHR13140:SF857">
    <property type="entry name" value="MYOSIN-11"/>
    <property type="match status" value="1"/>
</dbReference>
<name>A0ABD0RIU0_CIRMR</name>
<evidence type="ECO:0000256" key="5">
    <source>
        <dbReference type="ARBA" id="ARBA00023203"/>
    </source>
</evidence>
<keyword evidence="9" id="KW-1185">Reference proteome</keyword>
<evidence type="ECO:0000256" key="1">
    <source>
        <dbReference type="ARBA" id="ARBA00008314"/>
    </source>
</evidence>
<keyword evidence="3" id="KW-0067">ATP-binding</keyword>
<dbReference type="Gene3D" id="1.20.58.530">
    <property type="match status" value="1"/>
</dbReference>
<keyword evidence="5 6" id="KW-0009">Actin-binding</keyword>
<dbReference type="Pfam" id="PF00063">
    <property type="entry name" value="Myosin_head"/>
    <property type="match status" value="1"/>
</dbReference>
<keyword evidence="6" id="KW-0505">Motor protein</keyword>
<gene>
    <name evidence="8" type="ORF">M9458_005930</name>
</gene>
<dbReference type="GO" id="GO:0016459">
    <property type="term" value="C:myosin complex"/>
    <property type="evidence" value="ECO:0007669"/>
    <property type="project" value="UniProtKB-KW"/>
</dbReference>
<dbReference type="SUPFAM" id="SSF52540">
    <property type="entry name" value="P-loop containing nucleoside triphosphate hydrolases"/>
    <property type="match status" value="1"/>
</dbReference>
<evidence type="ECO:0000256" key="4">
    <source>
        <dbReference type="ARBA" id="ARBA00023054"/>
    </source>
</evidence>
<keyword evidence="6" id="KW-0518">Myosin</keyword>
<comment type="caution">
    <text evidence="8">The sequence shown here is derived from an EMBL/GenBank/DDBJ whole genome shotgun (WGS) entry which is preliminary data.</text>
</comment>
<keyword evidence="4" id="KW-0175">Coiled coil</keyword>
<dbReference type="EMBL" id="JAMKFB020000003">
    <property type="protein sequence ID" value="KAL0197390.1"/>
    <property type="molecule type" value="Genomic_DNA"/>
</dbReference>
<dbReference type="PROSITE" id="PS51456">
    <property type="entry name" value="MYOSIN_MOTOR"/>
    <property type="match status" value="1"/>
</dbReference>
<keyword evidence="2" id="KW-0547">Nucleotide-binding</keyword>
<dbReference type="AlphaFoldDB" id="A0ABD0RIU0"/>